<protein>
    <submittedName>
        <fullName evidence="2">Uncharacterized protein</fullName>
    </submittedName>
</protein>
<name>A0A2I0AQ12_9ASPA</name>
<accession>A0A2I0AQ12</accession>
<evidence type="ECO:0000313" key="2">
    <source>
        <dbReference type="EMBL" id="PKA57647.1"/>
    </source>
</evidence>
<reference evidence="2 3" key="1">
    <citation type="journal article" date="2017" name="Nature">
        <title>The Apostasia genome and the evolution of orchids.</title>
        <authorList>
            <person name="Zhang G.Q."/>
            <person name="Liu K.W."/>
            <person name="Li Z."/>
            <person name="Lohaus R."/>
            <person name="Hsiao Y.Y."/>
            <person name="Niu S.C."/>
            <person name="Wang J.Y."/>
            <person name="Lin Y.C."/>
            <person name="Xu Q."/>
            <person name="Chen L.J."/>
            <person name="Yoshida K."/>
            <person name="Fujiwara S."/>
            <person name="Wang Z.W."/>
            <person name="Zhang Y.Q."/>
            <person name="Mitsuda N."/>
            <person name="Wang M."/>
            <person name="Liu G.H."/>
            <person name="Pecoraro L."/>
            <person name="Huang H.X."/>
            <person name="Xiao X.J."/>
            <person name="Lin M."/>
            <person name="Wu X.Y."/>
            <person name="Wu W.L."/>
            <person name="Chen Y.Y."/>
            <person name="Chang S.B."/>
            <person name="Sakamoto S."/>
            <person name="Ohme-Takagi M."/>
            <person name="Yagi M."/>
            <person name="Zeng S.J."/>
            <person name="Shen C.Y."/>
            <person name="Yeh C.M."/>
            <person name="Luo Y.B."/>
            <person name="Tsai W.C."/>
            <person name="Van de Peer Y."/>
            <person name="Liu Z.J."/>
        </authorList>
    </citation>
    <scope>NUCLEOTIDE SEQUENCE [LARGE SCALE GENOMIC DNA]</scope>
    <source>
        <strain evidence="3">cv. Shenzhen</strain>
        <tissue evidence="2">Stem</tissue>
    </source>
</reference>
<dbReference type="AlphaFoldDB" id="A0A2I0AQ12"/>
<feature type="region of interest" description="Disordered" evidence="1">
    <location>
        <begin position="57"/>
        <end position="79"/>
    </location>
</feature>
<sequence length="79" mass="8416">MKRGGHTDDIGNSSAVSVPTGRQASGGLEVDAVWPDVCPRQRRQVVVVARVDEGVSENEASSQAFFSSHSSCHGAYQQE</sequence>
<gene>
    <name evidence="2" type="ORF">AXF42_Ash016693</name>
</gene>
<dbReference type="EMBL" id="KZ451961">
    <property type="protein sequence ID" value="PKA57647.1"/>
    <property type="molecule type" value="Genomic_DNA"/>
</dbReference>
<dbReference type="Proteomes" id="UP000236161">
    <property type="component" value="Unassembled WGS sequence"/>
</dbReference>
<proteinExistence type="predicted"/>
<feature type="region of interest" description="Disordered" evidence="1">
    <location>
        <begin position="1"/>
        <end position="24"/>
    </location>
</feature>
<evidence type="ECO:0000313" key="3">
    <source>
        <dbReference type="Proteomes" id="UP000236161"/>
    </source>
</evidence>
<evidence type="ECO:0000256" key="1">
    <source>
        <dbReference type="SAM" id="MobiDB-lite"/>
    </source>
</evidence>
<organism evidence="2 3">
    <name type="scientific">Apostasia shenzhenica</name>
    <dbReference type="NCBI Taxonomy" id="1088818"/>
    <lineage>
        <taxon>Eukaryota</taxon>
        <taxon>Viridiplantae</taxon>
        <taxon>Streptophyta</taxon>
        <taxon>Embryophyta</taxon>
        <taxon>Tracheophyta</taxon>
        <taxon>Spermatophyta</taxon>
        <taxon>Magnoliopsida</taxon>
        <taxon>Liliopsida</taxon>
        <taxon>Asparagales</taxon>
        <taxon>Orchidaceae</taxon>
        <taxon>Apostasioideae</taxon>
        <taxon>Apostasia</taxon>
    </lineage>
</organism>
<feature type="compositionally biased region" description="Low complexity" evidence="1">
    <location>
        <begin position="60"/>
        <end position="71"/>
    </location>
</feature>
<keyword evidence="3" id="KW-1185">Reference proteome</keyword>
<feature type="compositionally biased region" description="Polar residues" evidence="1">
    <location>
        <begin position="10"/>
        <end position="23"/>
    </location>
</feature>